<evidence type="ECO:0000259" key="1">
    <source>
        <dbReference type="Pfam" id="PF00733"/>
    </source>
</evidence>
<comment type="caution">
    <text evidence="2">The sequence shown here is derived from an EMBL/GenBank/DDBJ whole genome shotgun (WGS) entry which is preliminary data.</text>
</comment>
<dbReference type="EMBL" id="PYNF01000003">
    <property type="protein sequence ID" value="PSV00454.1"/>
    <property type="molecule type" value="Genomic_DNA"/>
</dbReference>
<name>A0A2T3KL59_9GAMM</name>
<dbReference type="InterPro" id="IPR014729">
    <property type="entry name" value="Rossmann-like_a/b/a_fold"/>
</dbReference>
<evidence type="ECO:0000313" key="2">
    <source>
        <dbReference type="EMBL" id="PSV00454.1"/>
    </source>
</evidence>
<dbReference type="GO" id="GO:0006529">
    <property type="term" value="P:asparagine biosynthetic process"/>
    <property type="evidence" value="ECO:0007669"/>
    <property type="project" value="InterPro"/>
</dbReference>
<dbReference type="Proteomes" id="UP000241426">
    <property type="component" value="Unassembled WGS sequence"/>
</dbReference>
<proteinExistence type="predicted"/>
<accession>A0A2T3KL59</accession>
<evidence type="ECO:0000313" key="3">
    <source>
        <dbReference type="Proteomes" id="UP000241426"/>
    </source>
</evidence>
<reference evidence="2 3" key="1">
    <citation type="submission" date="2018-01" db="EMBL/GenBank/DDBJ databases">
        <title>Whole genome sequencing of Histamine producing bacteria.</title>
        <authorList>
            <person name="Butler K."/>
        </authorList>
    </citation>
    <scope>NUCLEOTIDE SEQUENCE [LARGE SCALE GENOMIC DNA]</scope>
    <source>
        <strain evidence="2 3">FS-7.2</strain>
    </source>
</reference>
<dbReference type="GO" id="GO:0004066">
    <property type="term" value="F:asparagine synthase (glutamine-hydrolyzing) activity"/>
    <property type="evidence" value="ECO:0007669"/>
    <property type="project" value="InterPro"/>
</dbReference>
<feature type="domain" description="Asparagine synthetase" evidence="1">
    <location>
        <begin position="53"/>
        <end position="93"/>
    </location>
</feature>
<protein>
    <recommendedName>
        <fullName evidence="1">Asparagine synthetase domain-containing protein</fullName>
    </recommendedName>
</protein>
<gene>
    <name evidence="2" type="ORF">C9J27_04800</name>
</gene>
<dbReference type="SUPFAM" id="SSF52402">
    <property type="entry name" value="Adenine nucleotide alpha hydrolases-like"/>
    <property type="match status" value="1"/>
</dbReference>
<dbReference type="AlphaFoldDB" id="A0A2T3KL59"/>
<organism evidence="2 3">
    <name type="scientific">Photobacterium kishitanii</name>
    <dbReference type="NCBI Taxonomy" id="318456"/>
    <lineage>
        <taxon>Bacteria</taxon>
        <taxon>Pseudomonadati</taxon>
        <taxon>Pseudomonadota</taxon>
        <taxon>Gammaproteobacteria</taxon>
        <taxon>Vibrionales</taxon>
        <taxon>Vibrionaceae</taxon>
        <taxon>Photobacterium</taxon>
    </lineage>
</organism>
<dbReference type="Pfam" id="PF00733">
    <property type="entry name" value="Asn_synthase"/>
    <property type="match status" value="1"/>
</dbReference>
<dbReference type="InterPro" id="IPR001962">
    <property type="entry name" value="Asn_synthase"/>
</dbReference>
<sequence length="103" mass="11753">MFFLLSVVGKRARENARLRILLCENLMPSIEIRTLHHKIRENIKNEINKIPPDKTIAIPLSGGIDSTSVLLAALELKRHVQAFTFYLSESSRDLQEIMQLILA</sequence>
<dbReference type="Gene3D" id="3.40.50.620">
    <property type="entry name" value="HUPs"/>
    <property type="match status" value="1"/>
</dbReference>